<reference evidence="1 2" key="1">
    <citation type="submission" date="2022-04" db="EMBL/GenBank/DDBJ databases">
        <title>Positive selection, recombination, and allopatry shape intraspecific diversity of widespread and dominant cyanobacteria.</title>
        <authorList>
            <person name="Wei J."/>
            <person name="Shu W."/>
            <person name="Hu C."/>
        </authorList>
    </citation>
    <scope>NUCLEOTIDE SEQUENCE [LARGE SCALE GENOMIC DNA]</scope>
    <source>
        <strain evidence="1 2">GB2-A4</strain>
    </source>
</reference>
<dbReference type="Proteomes" id="UP001464891">
    <property type="component" value="Unassembled WGS sequence"/>
</dbReference>
<gene>
    <name evidence="1" type="ORF">NC998_18130</name>
</gene>
<accession>A0ABV0JD82</accession>
<evidence type="ECO:0000313" key="2">
    <source>
        <dbReference type="Proteomes" id="UP001464891"/>
    </source>
</evidence>
<sequence length="430" mass="50238">MTTWMGQYNREITPEEQKLYDHLLFCVEHESPQQLIGRFRSLFIDGIGYPEREITVALDQLIASKFAEQEFKFVLNRCCHILINRWQTRSQLQQPILELVALFEAPSARPITEVSRGKSVRRLRELVVLFCQSEYCATLRRLARVIIQTNEAQQQDNRSLGTLIRRYPYLYDHCLLSEDSSYEHQQTIRQIQTQVQRQFEVDLSQYVTYRVRQSQTVRLSPTLIEARQLQAVKNPTLLSDDELYQALQQFAGRVDGDASYRDLAQRFLLNAKYTPSYATFKDDLYEYIVAAVDPEYGKRQFNNQLYLHLRNTLPDNHDQRLNEFLLIRTCAYLLNFLVVESAQRPNHFVFVDLITNLGATAATGLLLKIVLLCRKVKPYLEKRFSILFNHYEACAREGVHWLIQALENLNVALSTNFGVVDLSYIHQVVQ</sequence>
<proteinExistence type="predicted"/>
<evidence type="ECO:0000313" key="1">
    <source>
        <dbReference type="EMBL" id="MEP0819020.1"/>
    </source>
</evidence>
<protein>
    <submittedName>
        <fullName evidence="1">Uncharacterized protein</fullName>
    </submittedName>
</protein>
<dbReference type="EMBL" id="JAMPKM010000012">
    <property type="protein sequence ID" value="MEP0819020.1"/>
    <property type="molecule type" value="Genomic_DNA"/>
</dbReference>
<comment type="caution">
    <text evidence="1">The sequence shown here is derived from an EMBL/GenBank/DDBJ whole genome shotgun (WGS) entry which is preliminary data.</text>
</comment>
<keyword evidence="2" id="KW-1185">Reference proteome</keyword>
<name>A0ABV0JD82_9CYAN</name>
<organism evidence="1 2">
    <name type="scientific">Trichocoleus desertorum GB2-A4</name>
    <dbReference type="NCBI Taxonomy" id="2933944"/>
    <lineage>
        <taxon>Bacteria</taxon>
        <taxon>Bacillati</taxon>
        <taxon>Cyanobacteriota</taxon>
        <taxon>Cyanophyceae</taxon>
        <taxon>Leptolyngbyales</taxon>
        <taxon>Trichocoleusaceae</taxon>
        <taxon>Trichocoleus</taxon>
    </lineage>
</organism>